<organism evidence="2 3">
    <name type="scientific">Staphylococcus agnetis</name>
    <dbReference type="NCBI Taxonomy" id="985762"/>
    <lineage>
        <taxon>Bacteria</taxon>
        <taxon>Bacillati</taxon>
        <taxon>Bacillota</taxon>
        <taxon>Bacilli</taxon>
        <taxon>Bacillales</taxon>
        <taxon>Staphylococcaceae</taxon>
        <taxon>Staphylococcus</taxon>
    </lineage>
</organism>
<dbReference type="EMBL" id="NEFX01000018">
    <property type="protein sequence ID" value="OTW30530.1"/>
    <property type="molecule type" value="Genomic_DNA"/>
</dbReference>
<protein>
    <recommendedName>
        <fullName evidence="4">CPBP family intramembrane metalloprotease</fullName>
    </recommendedName>
</protein>
<keyword evidence="3" id="KW-1185">Reference proteome</keyword>
<accession>A0ABX3Z3P8</accession>
<keyword evidence="1" id="KW-0472">Membrane</keyword>
<sequence>MKKYVKKISDVMNYGNWHSKLLLLFFMSISLVLGAVVIDQLVNIIRLLINIEVFVLLSPVFALVILLTCQVKYPKDRTRTYSKFAKDRM</sequence>
<feature type="transmembrane region" description="Helical" evidence="1">
    <location>
        <begin position="44"/>
        <end position="69"/>
    </location>
</feature>
<evidence type="ECO:0000313" key="3">
    <source>
        <dbReference type="Proteomes" id="UP000195208"/>
    </source>
</evidence>
<evidence type="ECO:0000256" key="1">
    <source>
        <dbReference type="SAM" id="Phobius"/>
    </source>
</evidence>
<keyword evidence="1" id="KW-0812">Transmembrane</keyword>
<evidence type="ECO:0008006" key="4">
    <source>
        <dbReference type="Google" id="ProtNLM"/>
    </source>
</evidence>
<dbReference type="RefSeq" id="WP_085622001.1">
    <property type="nucleotide sequence ID" value="NZ_JAPTFZ010000006.1"/>
</dbReference>
<gene>
    <name evidence="2" type="ORF">B9M88_09685</name>
</gene>
<name>A0ABX3Z3P8_9STAP</name>
<comment type="caution">
    <text evidence="2">The sequence shown here is derived from an EMBL/GenBank/DDBJ whole genome shotgun (WGS) entry which is preliminary data.</text>
</comment>
<reference evidence="2 3" key="1">
    <citation type="submission" date="2017-04" db="EMBL/GenBank/DDBJ databases">
        <title>Staphylococcus agnetis, a potential pathogen in the broiler production.</title>
        <authorList>
            <person name="Poulsen L."/>
        </authorList>
    </citation>
    <scope>NUCLEOTIDE SEQUENCE [LARGE SCALE GENOMIC DNA]</scope>
    <source>
        <strain evidence="2 3">723_310714_2_2_spleen</strain>
    </source>
</reference>
<feature type="transmembrane region" description="Helical" evidence="1">
    <location>
        <begin position="21"/>
        <end position="38"/>
    </location>
</feature>
<keyword evidence="1" id="KW-1133">Transmembrane helix</keyword>
<proteinExistence type="predicted"/>
<dbReference type="Proteomes" id="UP000195208">
    <property type="component" value="Unassembled WGS sequence"/>
</dbReference>
<evidence type="ECO:0000313" key="2">
    <source>
        <dbReference type="EMBL" id="OTW30530.1"/>
    </source>
</evidence>